<feature type="non-terminal residue" evidence="2">
    <location>
        <position position="1"/>
    </location>
</feature>
<dbReference type="AlphaFoldDB" id="A0A9D9H2Q9"/>
<gene>
    <name evidence="2" type="ORF">IAC55_03055</name>
</gene>
<evidence type="ECO:0000256" key="1">
    <source>
        <dbReference type="SAM" id="Phobius"/>
    </source>
</evidence>
<protein>
    <submittedName>
        <fullName evidence="2">Uncharacterized protein</fullName>
    </submittedName>
</protein>
<sequence length="150" mass="16946">YKGNVTKTVANTADFTVTYAGTLIDEGMPTILKVITGFILVLLIICAIALLLLYLKSRRGTYVYNFIDKEYICIGHQSINPKKPVIDLNDFEDMIQSNVFQFILDKKTTSALFGRNINVTYKDVTIKHLVNEKKGEYRFELNLGGVLDAE</sequence>
<reference evidence="2" key="2">
    <citation type="journal article" date="2021" name="PeerJ">
        <title>Extensive microbial diversity within the chicken gut microbiome revealed by metagenomics and culture.</title>
        <authorList>
            <person name="Gilroy R."/>
            <person name="Ravi A."/>
            <person name="Getino M."/>
            <person name="Pursley I."/>
            <person name="Horton D.L."/>
            <person name="Alikhan N.F."/>
            <person name="Baker D."/>
            <person name="Gharbi K."/>
            <person name="Hall N."/>
            <person name="Watson M."/>
            <person name="Adriaenssens E.M."/>
            <person name="Foster-Nyarko E."/>
            <person name="Jarju S."/>
            <person name="Secka A."/>
            <person name="Antonio M."/>
            <person name="Oren A."/>
            <person name="Chaudhuri R.R."/>
            <person name="La Ragione R."/>
            <person name="Hildebrand F."/>
            <person name="Pallen M.J."/>
        </authorList>
    </citation>
    <scope>NUCLEOTIDE SEQUENCE</scope>
    <source>
        <strain evidence="2">F6-4510</strain>
    </source>
</reference>
<dbReference type="Proteomes" id="UP000823611">
    <property type="component" value="Unassembled WGS sequence"/>
</dbReference>
<keyword evidence="1" id="KW-0812">Transmembrane</keyword>
<organism evidence="2 3">
    <name type="scientific">Candidatus Fimicola merdigallinarum</name>
    <dbReference type="NCBI Taxonomy" id="2840819"/>
    <lineage>
        <taxon>Bacteria</taxon>
        <taxon>Bacillati</taxon>
        <taxon>Bacillota</taxon>
        <taxon>Clostridia</taxon>
        <taxon>Lachnospirales</taxon>
        <taxon>Lachnospiraceae</taxon>
        <taxon>Lachnospiraceae incertae sedis</taxon>
        <taxon>Candidatus Fimicola</taxon>
    </lineage>
</organism>
<evidence type="ECO:0000313" key="2">
    <source>
        <dbReference type="EMBL" id="MBO8434286.1"/>
    </source>
</evidence>
<reference evidence="2" key="1">
    <citation type="submission" date="2020-10" db="EMBL/GenBank/DDBJ databases">
        <authorList>
            <person name="Gilroy R."/>
        </authorList>
    </citation>
    <scope>NUCLEOTIDE SEQUENCE</scope>
    <source>
        <strain evidence="2">F6-4510</strain>
    </source>
</reference>
<proteinExistence type="predicted"/>
<keyword evidence="1" id="KW-1133">Transmembrane helix</keyword>
<feature type="transmembrane region" description="Helical" evidence="1">
    <location>
        <begin position="31"/>
        <end position="55"/>
    </location>
</feature>
<keyword evidence="1" id="KW-0472">Membrane</keyword>
<accession>A0A9D9H2Q9</accession>
<name>A0A9D9H2Q9_9FIRM</name>
<comment type="caution">
    <text evidence="2">The sequence shown here is derived from an EMBL/GenBank/DDBJ whole genome shotgun (WGS) entry which is preliminary data.</text>
</comment>
<evidence type="ECO:0000313" key="3">
    <source>
        <dbReference type="Proteomes" id="UP000823611"/>
    </source>
</evidence>
<dbReference type="EMBL" id="JADIMX010000059">
    <property type="protein sequence ID" value="MBO8434286.1"/>
    <property type="molecule type" value="Genomic_DNA"/>
</dbReference>